<evidence type="ECO:0000256" key="4">
    <source>
        <dbReference type="ARBA" id="ARBA00022692"/>
    </source>
</evidence>
<dbReference type="FunCoup" id="A0A3P8YNW9">
    <property type="interactions" value="6"/>
</dbReference>
<accession>A0A3P8YNW9</accession>
<feature type="transmembrane region" description="Helical" evidence="7">
    <location>
        <begin position="150"/>
        <end position="168"/>
    </location>
</feature>
<evidence type="ECO:0000256" key="2">
    <source>
        <dbReference type="ARBA" id="ARBA00008789"/>
    </source>
</evidence>
<dbReference type="OMA" id="LWFWKMS"/>
<dbReference type="Proteomes" id="UP000265140">
    <property type="component" value="Chromosome 10"/>
</dbReference>
<sequence>ILRFMETFSESAPQLVLMLTIFIMREDLGPITTSAISVSVTMYHRSLRSFLPSKANQGWRSSVVYFLWNLLLIGPRVAAVSLFASAFPCYIAAHFLCSWMVLFLFASQLNRDFMDSIGGERLYQATVGLIWYFSWFHVTRGTSRWISTIYHTWIAVDIVILCGLWIWQTKESPPYFDLPLESYVIFVVNMLLYFSGLGLKVIYYKYCHPKFTLQIEPDTDSQEGEDEVDFHCMVSSQPKPSTRVNKRMRNLAETFYS</sequence>
<dbReference type="GO" id="GO:0043652">
    <property type="term" value="P:engulfment of apoptotic cell"/>
    <property type="evidence" value="ECO:0007669"/>
    <property type="project" value="TreeGrafter"/>
</dbReference>
<evidence type="ECO:0000256" key="3">
    <source>
        <dbReference type="ARBA" id="ARBA00022475"/>
    </source>
</evidence>
<name>A0A3P8YNW9_ESOLU</name>
<dbReference type="GeneTree" id="ENSGT01140000282565"/>
<dbReference type="Pfam" id="PF09815">
    <property type="entry name" value="XK-related"/>
    <property type="match status" value="1"/>
</dbReference>
<dbReference type="PANTHER" id="PTHR16024">
    <property type="entry name" value="XK-RELATED PROTEIN"/>
    <property type="match status" value="1"/>
</dbReference>
<dbReference type="GO" id="GO:0005886">
    <property type="term" value="C:plasma membrane"/>
    <property type="evidence" value="ECO:0007669"/>
    <property type="project" value="UniProtKB-SubCell"/>
</dbReference>
<dbReference type="Ensembl" id="ENSELUT00000040344.3">
    <property type="protein sequence ID" value="ENSELUP00000017837.3"/>
    <property type="gene ID" value="ENSELUG00000017479.3"/>
</dbReference>
<keyword evidence="5 7" id="KW-1133">Transmembrane helix</keyword>
<evidence type="ECO:0000256" key="1">
    <source>
        <dbReference type="ARBA" id="ARBA00004651"/>
    </source>
</evidence>
<protein>
    <recommendedName>
        <fullName evidence="7">XK-related protein</fullName>
    </recommendedName>
</protein>
<evidence type="ECO:0000313" key="9">
    <source>
        <dbReference type="Proteomes" id="UP000265140"/>
    </source>
</evidence>
<proteinExistence type="inferred from homology"/>
<dbReference type="InterPro" id="IPR050895">
    <property type="entry name" value="XK-related_scramblase"/>
</dbReference>
<dbReference type="GO" id="GO:1902742">
    <property type="term" value="P:apoptotic process involved in development"/>
    <property type="evidence" value="ECO:0007669"/>
    <property type="project" value="TreeGrafter"/>
</dbReference>
<reference evidence="8" key="4">
    <citation type="submission" date="2025-09" db="UniProtKB">
        <authorList>
            <consortium name="Ensembl"/>
        </authorList>
    </citation>
    <scope>IDENTIFICATION</scope>
</reference>
<feature type="transmembrane region" description="Helical" evidence="7">
    <location>
        <begin position="91"/>
        <end position="109"/>
    </location>
</feature>
<comment type="subcellular location">
    <subcellularLocation>
        <location evidence="1">Cell membrane</location>
        <topology evidence="1">Multi-pass membrane protein</topology>
    </subcellularLocation>
    <subcellularLocation>
        <location evidence="7">Membrane</location>
        <topology evidence="7">Multi-pass membrane protein</topology>
    </subcellularLocation>
</comment>
<evidence type="ECO:0000256" key="7">
    <source>
        <dbReference type="RuleBase" id="RU910716"/>
    </source>
</evidence>
<feature type="transmembrane region" description="Helical" evidence="7">
    <location>
        <begin position="28"/>
        <end position="45"/>
    </location>
</feature>
<feature type="transmembrane region" description="Helical" evidence="7">
    <location>
        <begin position="65"/>
        <end position="84"/>
    </location>
</feature>
<keyword evidence="4 7" id="KW-0812">Transmembrane</keyword>
<dbReference type="Bgee" id="ENSELUG00000017479">
    <property type="expression patterns" value="Expressed in camera-type eye and 1 other cell type or tissue"/>
</dbReference>
<feature type="transmembrane region" description="Helical" evidence="7">
    <location>
        <begin position="183"/>
        <end position="203"/>
    </location>
</feature>
<dbReference type="GO" id="GO:0070782">
    <property type="term" value="P:phosphatidylserine exposure on apoptotic cell surface"/>
    <property type="evidence" value="ECO:0007669"/>
    <property type="project" value="TreeGrafter"/>
</dbReference>
<organism evidence="8 9">
    <name type="scientific">Esox lucius</name>
    <name type="common">Northern pike</name>
    <dbReference type="NCBI Taxonomy" id="8010"/>
    <lineage>
        <taxon>Eukaryota</taxon>
        <taxon>Metazoa</taxon>
        <taxon>Chordata</taxon>
        <taxon>Craniata</taxon>
        <taxon>Vertebrata</taxon>
        <taxon>Euteleostomi</taxon>
        <taxon>Actinopterygii</taxon>
        <taxon>Neopterygii</taxon>
        <taxon>Teleostei</taxon>
        <taxon>Protacanthopterygii</taxon>
        <taxon>Esociformes</taxon>
        <taxon>Esocidae</taxon>
        <taxon>Esox</taxon>
    </lineage>
</organism>
<dbReference type="InterPro" id="IPR018629">
    <property type="entry name" value="XK-rel"/>
</dbReference>
<reference evidence="8" key="2">
    <citation type="submission" date="2020-02" db="EMBL/GenBank/DDBJ databases">
        <title>Esox lucius (northern pike) genome, fEsoLuc1, primary haplotype.</title>
        <authorList>
            <person name="Myers G."/>
            <person name="Karagic N."/>
            <person name="Meyer A."/>
            <person name="Pippel M."/>
            <person name="Reichard M."/>
            <person name="Winkler S."/>
            <person name="Tracey A."/>
            <person name="Sims Y."/>
            <person name="Howe K."/>
            <person name="Rhie A."/>
            <person name="Formenti G."/>
            <person name="Durbin R."/>
            <person name="Fedrigo O."/>
            <person name="Jarvis E.D."/>
        </authorList>
    </citation>
    <scope>NUCLEOTIDE SEQUENCE [LARGE SCALE GENOMIC DNA]</scope>
</reference>
<dbReference type="PANTHER" id="PTHR16024:SF19">
    <property type="entry name" value="XK-RELATED PROTEIN"/>
    <property type="match status" value="1"/>
</dbReference>
<reference evidence="8" key="3">
    <citation type="submission" date="2025-08" db="UniProtKB">
        <authorList>
            <consortium name="Ensembl"/>
        </authorList>
    </citation>
    <scope>IDENTIFICATION</scope>
</reference>
<dbReference type="AlphaFoldDB" id="A0A3P8YNW9"/>
<evidence type="ECO:0000313" key="8">
    <source>
        <dbReference type="Ensembl" id="ENSELUP00000017837.3"/>
    </source>
</evidence>
<evidence type="ECO:0000256" key="6">
    <source>
        <dbReference type="ARBA" id="ARBA00023136"/>
    </source>
</evidence>
<keyword evidence="9" id="KW-1185">Reference proteome</keyword>
<evidence type="ECO:0000256" key="5">
    <source>
        <dbReference type="ARBA" id="ARBA00022989"/>
    </source>
</evidence>
<comment type="similarity">
    <text evidence="2 7">Belongs to the XK family.</text>
</comment>
<keyword evidence="6 7" id="KW-0472">Membrane</keyword>
<reference evidence="9" key="1">
    <citation type="journal article" date="2014" name="PLoS ONE">
        <title>The genome and linkage map of the northern pike (Esox lucius): conserved synteny revealed between the salmonid sister group and the Neoteleostei.</title>
        <authorList>
            <person name="Rondeau E.B."/>
            <person name="Minkley D.R."/>
            <person name="Leong J.S."/>
            <person name="Messmer A.M."/>
            <person name="Jantzen J.R."/>
            <person name="von Schalburg K.R."/>
            <person name="Lemon C."/>
            <person name="Bird N.H."/>
            <person name="Koop B.F."/>
        </authorList>
    </citation>
    <scope>NUCLEOTIDE SEQUENCE</scope>
</reference>
<keyword evidence="3" id="KW-1003">Cell membrane</keyword>
<dbReference type="InParanoid" id="A0A3P8YNW9"/>
<feature type="transmembrane region" description="Helical" evidence="7">
    <location>
        <begin position="121"/>
        <end position="138"/>
    </location>
</feature>